<dbReference type="RefSeq" id="WP_282877732.1">
    <property type="nucleotide sequence ID" value="NZ_CP133164.1"/>
</dbReference>
<evidence type="ECO:0000313" key="2">
    <source>
        <dbReference type="Proteomes" id="UP001237292"/>
    </source>
</evidence>
<keyword evidence="2" id="KW-1185">Reference proteome</keyword>
<evidence type="ECO:0000313" key="1">
    <source>
        <dbReference type="EMBL" id="WMN15389.1"/>
    </source>
</evidence>
<reference evidence="1 2" key="1">
    <citation type="journal article" date="2023" name="Access Microbiol">
        <title>The genome of a steinernematid-associated Pseudomonas piscis bacterium encodes the biosynthesis of insect toxins.</title>
        <authorList>
            <person name="Awori R.M."/>
            <person name="Hendre P."/>
            <person name="Amugune N.O."/>
        </authorList>
    </citation>
    <scope>NUCLEOTIDE SEQUENCE [LARGE SCALE GENOMIC DNA]</scope>
    <source>
        <strain evidence="1 2">75</strain>
    </source>
</reference>
<protein>
    <submittedName>
        <fullName evidence="1">Uncharacterized protein</fullName>
    </submittedName>
</protein>
<gene>
    <name evidence="1" type="ORF">QL104_18670</name>
</gene>
<proteinExistence type="predicted"/>
<dbReference type="Proteomes" id="UP001237292">
    <property type="component" value="Chromosome"/>
</dbReference>
<accession>A0ABY9NA67</accession>
<name>A0ABY9NA67_9PSED</name>
<sequence>MTVASRSEIVLTFGGTLSPRNTVSLRTLSYTIPHFQRAIDKTVYFSQVGEIRKYSSLPSELHEYADLYIDHLETGSLRIPFLSDLLAGVPQLYADFMSQPYEYSALEVVVPGNLMAADLESSKVSAQLDNLEPITQEQLIASEDDRKSAFAQAAVLKDMSQALSVARTTPGAILNVGVNADRGRYEFEFDQLRAGRFGRYATTRRLSEPAMFVGRITGLEKQRATGQFQYAAKFLSRLTGQESKLLISDYDDALKIHPHNLNNQDIAIWAAPVSLHDSFDPVRGDIVFVDFATQL</sequence>
<dbReference type="EMBL" id="CP133164">
    <property type="protein sequence ID" value="WMN15389.1"/>
    <property type="molecule type" value="Genomic_DNA"/>
</dbReference>
<organism evidence="1 2">
    <name type="scientific">Pseudomonas piscis</name>
    <dbReference type="NCBI Taxonomy" id="2614538"/>
    <lineage>
        <taxon>Bacteria</taxon>
        <taxon>Pseudomonadati</taxon>
        <taxon>Pseudomonadota</taxon>
        <taxon>Gammaproteobacteria</taxon>
        <taxon>Pseudomonadales</taxon>
        <taxon>Pseudomonadaceae</taxon>
        <taxon>Pseudomonas</taxon>
    </lineage>
</organism>